<proteinExistence type="predicted"/>
<dbReference type="InterPro" id="IPR036102">
    <property type="entry name" value="OsmC/Ohrsf"/>
</dbReference>
<dbReference type="InterPro" id="IPR015946">
    <property type="entry name" value="KH_dom-like_a/b"/>
</dbReference>
<evidence type="ECO:0000313" key="2">
    <source>
        <dbReference type="Proteomes" id="UP001149090"/>
    </source>
</evidence>
<protein>
    <submittedName>
        <fullName evidence="1">Osmc family peroxiredoxin</fullName>
    </submittedName>
</protein>
<name>A0A9Q0L6Y8_ANAIG</name>
<dbReference type="AlphaFoldDB" id="A0A9Q0L6Y8"/>
<dbReference type="Proteomes" id="UP001149090">
    <property type="component" value="Unassembled WGS sequence"/>
</dbReference>
<reference evidence="1" key="1">
    <citation type="submission" date="2022-10" db="EMBL/GenBank/DDBJ databases">
        <title>Novel sulphate-reducing endosymbionts in the free-living metamonad Anaeramoeba.</title>
        <authorList>
            <person name="Jerlstrom-Hultqvist J."/>
            <person name="Cepicka I."/>
            <person name="Gallot-Lavallee L."/>
            <person name="Salas-Leiva D."/>
            <person name="Curtis B.A."/>
            <person name="Zahonova K."/>
            <person name="Pipaliya S."/>
            <person name="Dacks J."/>
            <person name="Roger A.J."/>
        </authorList>
    </citation>
    <scope>NUCLEOTIDE SEQUENCE</scope>
    <source>
        <strain evidence="1">BMAN</strain>
    </source>
</reference>
<dbReference type="PANTHER" id="PTHR35368:SF1">
    <property type="entry name" value="HYDROPEROXIDE REDUCTASE"/>
    <property type="match status" value="1"/>
</dbReference>
<organism evidence="1 2">
    <name type="scientific">Anaeramoeba ignava</name>
    <name type="common">Anaerobic marine amoeba</name>
    <dbReference type="NCBI Taxonomy" id="1746090"/>
    <lineage>
        <taxon>Eukaryota</taxon>
        <taxon>Metamonada</taxon>
        <taxon>Anaeramoebidae</taxon>
        <taxon>Anaeramoeba</taxon>
    </lineage>
</organism>
<gene>
    <name evidence="1" type="ORF">M0811_12854</name>
</gene>
<dbReference type="Gene3D" id="3.30.300.20">
    <property type="match status" value="2"/>
</dbReference>
<sequence>MQFINHMNVDHLKETSTQLKQKPENAIKQINLEFYWMFKGKVQFDASFHFDQGVEKIKADNPKSMGGLGNAPSPLALCVFAFAGSLASSYARTCALMNIKLNKLITRCEIDFDFTRITGLDMQKPPATQIILSTSVFSFENKDKLENAFKIARDQCPGVFLAENAVSVTTQTTITQYKKVPQKKGKKINHINLDSVYTFQSQLRAKPQESVKPEIVEGAWECNSVSGPQFNTTFIDGKPQFGLWKTDSRKMMGGESSAPFPLQYFLGGISCCLLTHYAYASALRALSLKSIEIESQLDQDISREMMLNENPVVPKMSFHFDIGTDQPLSVAKELTEDCIRRCPMMYILLNKFTVKTDLYINQDLPPLKFDTDEDKRCNMM</sequence>
<dbReference type="InterPro" id="IPR052924">
    <property type="entry name" value="OsmC/Ohr_hydroprdx_reductase"/>
</dbReference>
<dbReference type="PANTHER" id="PTHR35368">
    <property type="entry name" value="HYDROPEROXIDE REDUCTASE"/>
    <property type="match status" value="1"/>
</dbReference>
<evidence type="ECO:0000313" key="1">
    <source>
        <dbReference type="EMBL" id="KAJ5067502.1"/>
    </source>
</evidence>
<keyword evidence="2" id="KW-1185">Reference proteome</keyword>
<dbReference type="SUPFAM" id="SSF82784">
    <property type="entry name" value="OsmC-like"/>
    <property type="match status" value="2"/>
</dbReference>
<accession>A0A9Q0L6Y8</accession>
<dbReference type="InterPro" id="IPR003718">
    <property type="entry name" value="OsmC/Ohr_fam"/>
</dbReference>
<dbReference type="Pfam" id="PF02566">
    <property type="entry name" value="OsmC"/>
    <property type="match status" value="2"/>
</dbReference>
<dbReference type="EMBL" id="JAPDFW010000126">
    <property type="protein sequence ID" value="KAJ5067502.1"/>
    <property type="molecule type" value="Genomic_DNA"/>
</dbReference>
<comment type="caution">
    <text evidence="1">The sequence shown here is derived from an EMBL/GenBank/DDBJ whole genome shotgun (WGS) entry which is preliminary data.</text>
</comment>